<dbReference type="EMBL" id="JMKJ01000585">
    <property type="protein sequence ID" value="KGG50348.1"/>
    <property type="molecule type" value="Genomic_DNA"/>
</dbReference>
<dbReference type="InterPro" id="IPR022629">
    <property type="entry name" value="S-AdoMet_synt_central"/>
</dbReference>
<comment type="cofactor">
    <cofactor evidence="11">
        <name>K(+)</name>
        <dbReference type="ChEBI" id="CHEBI:29103"/>
    </cofactor>
    <text evidence="11">Binds 1 potassium ion per subunit. The potassium ion interacts primarily with the substrate.</text>
</comment>
<keyword evidence="8 11" id="KW-0067">ATP-binding</keyword>
<keyword evidence="3" id="KW-0963">Cytoplasm</keyword>
<feature type="domain" description="S-adenosylmethionine synthetase C-terminal" evidence="15">
    <location>
        <begin position="271"/>
        <end position="407"/>
    </location>
</feature>
<evidence type="ECO:0000256" key="12">
    <source>
        <dbReference type="RuleBase" id="RU004462"/>
    </source>
</evidence>
<dbReference type="GO" id="GO:0046872">
    <property type="term" value="F:metal ion binding"/>
    <property type="evidence" value="ECO:0007669"/>
    <property type="project" value="UniProtKB-KW"/>
</dbReference>
<evidence type="ECO:0000259" key="15">
    <source>
        <dbReference type="Pfam" id="PF02773"/>
    </source>
</evidence>
<evidence type="ECO:0000259" key="14">
    <source>
        <dbReference type="Pfam" id="PF02772"/>
    </source>
</evidence>
<evidence type="ECO:0000256" key="4">
    <source>
        <dbReference type="ARBA" id="ARBA00022563"/>
    </source>
</evidence>
<dbReference type="GeneID" id="25260772"/>
<dbReference type="RefSeq" id="XP_013236793.1">
    <property type="nucleotide sequence ID" value="XM_013381339.1"/>
</dbReference>
<dbReference type="InterPro" id="IPR022630">
    <property type="entry name" value="S-AdoMet_synt_C"/>
</dbReference>
<evidence type="ECO:0000256" key="1">
    <source>
        <dbReference type="ARBA" id="ARBA00005224"/>
    </source>
</evidence>
<keyword evidence="4 11" id="KW-0554">One-carbon metabolism</keyword>
<dbReference type="AlphaFoldDB" id="A0A098VMT5"/>
<dbReference type="PANTHER" id="PTHR11964">
    <property type="entry name" value="S-ADENOSYLMETHIONINE SYNTHETASE"/>
    <property type="match status" value="1"/>
</dbReference>
<dbReference type="Gene3D" id="3.30.300.10">
    <property type="match status" value="3"/>
</dbReference>
<sequence length="416" mass="44927">MVPPPSILAHYPQTAFSTDKHANTFLFTSESVGEGHPGTDIALPLINLIDKICDQISDAILDACLAQDPKSRVGVETAAKTGMIVVLGEITSNAVLDVQALVRSVVRDIGYDDSSKGFDYKTCSVLSAIEQQSPDIAQSLMGHSDIDDIGAGDQGLMFGYATDETPELMPLTVVLAHKIVEALAVARKTKQVEWILPDCKSQVTIEYEMQDGVPVPLRVHTIVLSTQHSPSISLAAMKESLEMEIVKKVIPTHLIDERTILHIQPSGKFVIGGPQGDAGLTGRKIIVDSYGGWGAHGGGAFSGKDPTKVDRSGAYAARWVAKSIVHAGLAKRCLIQLSYAIGIPEPLSIYIETYGTGKLSNAELLRVVKKNFNLRPGAIIRELDLLRPIYQATSCYGHFGRAQFSWEVPKELSLAD</sequence>
<name>A0A098VMT5_9MICR</name>
<keyword evidence="6 11" id="KW-0479">Metal-binding</keyword>
<comment type="function">
    <text evidence="11">Catalyzes the formation of S-adenosylmethionine from methionine and ATP.</text>
</comment>
<gene>
    <name evidence="16" type="ORF">DI09_75p80</name>
</gene>
<dbReference type="SUPFAM" id="SSF55973">
    <property type="entry name" value="S-adenosylmethionine synthetase"/>
    <property type="match status" value="3"/>
</dbReference>
<feature type="domain" description="S-adenosylmethionine synthetase N-terminal" evidence="13">
    <location>
        <begin position="25"/>
        <end position="134"/>
    </location>
</feature>
<dbReference type="EC" id="2.5.1.6" evidence="11"/>
<dbReference type="OrthoDB" id="5852090at2759"/>
<dbReference type="FunFam" id="3.30.300.10:FF:000003">
    <property type="entry name" value="S-adenosylmethionine synthase"/>
    <property type="match status" value="1"/>
</dbReference>
<keyword evidence="9 11" id="KW-0460">Magnesium</keyword>
<dbReference type="FunFam" id="3.30.300.10:FF:000004">
    <property type="entry name" value="S-adenosylmethionine synthase"/>
    <property type="match status" value="1"/>
</dbReference>
<accession>A0A098VMT5</accession>
<dbReference type="GO" id="GO:0006556">
    <property type="term" value="P:S-adenosylmethionine biosynthetic process"/>
    <property type="evidence" value="ECO:0007669"/>
    <property type="project" value="UniProtKB-UniPathway"/>
</dbReference>
<dbReference type="HAMAP" id="MF_00086">
    <property type="entry name" value="S_AdoMet_synth1"/>
    <property type="match status" value="1"/>
</dbReference>
<reference evidence="16 17" key="1">
    <citation type="submission" date="2014-04" db="EMBL/GenBank/DDBJ databases">
        <title>A new species of microsporidia sheds light on the evolution of extreme parasitism.</title>
        <authorList>
            <person name="Haag K.L."/>
            <person name="James T.Y."/>
            <person name="Larsson R."/>
            <person name="Schaer T.M."/>
            <person name="Refardt D."/>
            <person name="Pombert J.-F."/>
            <person name="Ebert D."/>
        </authorList>
    </citation>
    <scope>NUCLEOTIDE SEQUENCE [LARGE SCALE GENOMIC DNA]</scope>
    <source>
        <strain evidence="16 17">UGP3</strain>
        <tissue evidence="16">Spores</tissue>
    </source>
</reference>
<dbReference type="GO" id="GO:0006730">
    <property type="term" value="P:one-carbon metabolic process"/>
    <property type="evidence" value="ECO:0007669"/>
    <property type="project" value="UniProtKB-KW"/>
</dbReference>
<evidence type="ECO:0000256" key="6">
    <source>
        <dbReference type="ARBA" id="ARBA00022723"/>
    </source>
</evidence>
<evidence type="ECO:0000256" key="8">
    <source>
        <dbReference type="ARBA" id="ARBA00022840"/>
    </source>
</evidence>
<comment type="cofactor">
    <cofactor evidence="11">
        <name>Mg(2+)</name>
        <dbReference type="ChEBI" id="CHEBI:18420"/>
    </cofactor>
    <text evidence="11">Binds 2 magnesium ions per subunit. The magnesium ions interact primarily with the substrate.</text>
</comment>
<dbReference type="FunFam" id="3.30.300.10:FF:000011">
    <property type="entry name" value="S-adenosylmethionine synthase"/>
    <property type="match status" value="1"/>
</dbReference>
<dbReference type="InterPro" id="IPR002133">
    <property type="entry name" value="S-AdoMet_synthetase"/>
</dbReference>
<evidence type="ECO:0000256" key="5">
    <source>
        <dbReference type="ARBA" id="ARBA00022679"/>
    </source>
</evidence>
<dbReference type="Pfam" id="PF02772">
    <property type="entry name" value="S-AdoMet_synt_M"/>
    <property type="match status" value="1"/>
</dbReference>
<evidence type="ECO:0000256" key="11">
    <source>
        <dbReference type="RuleBase" id="RU000541"/>
    </source>
</evidence>
<evidence type="ECO:0000256" key="2">
    <source>
        <dbReference type="ARBA" id="ARBA00009685"/>
    </source>
</evidence>
<evidence type="ECO:0000259" key="13">
    <source>
        <dbReference type="Pfam" id="PF00438"/>
    </source>
</evidence>
<keyword evidence="5 11" id="KW-0808">Transferase</keyword>
<dbReference type="PIRSF" id="PIRSF000497">
    <property type="entry name" value="MAT"/>
    <property type="match status" value="1"/>
</dbReference>
<evidence type="ECO:0000313" key="16">
    <source>
        <dbReference type="EMBL" id="KGG50348.1"/>
    </source>
</evidence>
<comment type="similarity">
    <text evidence="2 12">Belongs to the AdoMet synthase family.</text>
</comment>
<evidence type="ECO:0000256" key="3">
    <source>
        <dbReference type="ARBA" id="ARBA00022490"/>
    </source>
</evidence>
<keyword evidence="7 11" id="KW-0547">Nucleotide-binding</keyword>
<dbReference type="Pfam" id="PF02773">
    <property type="entry name" value="S-AdoMet_synt_C"/>
    <property type="match status" value="1"/>
</dbReference>
<comment type="pathway">
    <text evidence="1 11">Amino-acid biosynthesis; S-adenosyl-L-methionine biosynthesis; S-adenosyl-L-methionine from L-methionine: step 1/1.</text>
</comment>
<organism evidence="16 17">
    <name type="scientific">Mitosporidium daphniae</name>
    <dbReference type="NCBI Taxonomy" id="1485682"/>
    <lineage>
        <taxon>Eukaryota</taxon>
        <taxon>Fungi</taxon>
        <taxon>Fungi incertae sedis</taxon>
        <taxon>Microsporidia</taxon>
        <taxon>Mitosporidium</taxon>
    </lineage>
</organism>
<evidence type="ECO:0000256" key="9">
    <source>
        <dbReference type="ARBA" id="ARBA00022842"/>
    </source>
</evidence>
<keyword evidence="10 11" id="KW-0630">Potassium</keyword>
<proteinExistence type="inferred from homology"/>
<comment type="catalytic activity">
    <reaction evidence="11">
        <text>L-methionine + ATP + H2O = S-adenosyl-L-methionine + phosphate + diphosphate</text>
        <dbReference type="Rhea" id="RHEA:21080"/>
        <dbReference type="ChEBI" id="CHEBI:15377"/>
        <dbReference type="ChEBI" id="CHEBI:30616"/>
        <dbReference type="ChEBI" id="CHEBI:33019"/>
        <dbReference type="ChEBI" id="CHEBI:43474"/>
        <dbReference type="ChEBI" id="CHEBI:57844"/>
        <dbReference type="ChEBI" id="CHEBI:59789"/>
        <dbReference type="EC" id="2.5.1.6"/>
    </reaction>
</comment>
<dbReference type="VEuPathDB" id="MicrosporidiaDB:DI09_75p80"/>
<dbReference type="HOGENOM" id="CLU_041802_0_1_1"/>
<protein>
    <recommendedName>
        <fullName evidence="11">S-adenosylmethionine synthase</fullName>
        <ecNumber evidence="11">2.5.1.6</ecNumber>
    </recommendedName>
</protein>
<dbReference type="InterPro" id="IPR022636">
    <property type="entry name" value="S-AdoMet_synthetase_sfam"/>
</dbReference>
<dbReference type="NCBIfam" id="TIGR01034">
    <property type="entry name" value="metK"/>
    <property type="match status" value="1"/>
</dbReference>
<keyword evidence="17" id="KW-1185">Reference proteome</keyword>
<dbReference type="PROSITE" id="PS00376">
    <property type="entry name" value="ADOMET_SYNTHASE_1"/>
    <property type="match status" value="1"/>
</dbReference>
<dbReference type="CDD" id="cd18079">
    <property type="entry name" value="S-AdoMet_synt"/>
    <property type="match status" value="1"/>
</dbReference>
<dbReference type="UniPathway" id="UPA00315">
    <property type="reaction ID" value="UER00080"/>
</dbReference>
<feature type="domain" description="S-adenosylmethionine synthetase central" evidence="14">
    <location>
        <begin position="148"/>
        <end position="269"/>
    </location>
</feature>
<evidence type="ECO:0000256" key="7">
    <source>
        <dbReference type="ARBA" id="ARBA00022741"/>
    </source>
</evidence>
<dbReference type="GO" id="GO:0004478">
    <property type="term" value="F:methionine adenosyltransferase activity"/>
    <property type="evidence" value="ECO:0007669"/>
    <property type="project" value="UniProtKB-EC"/>
</dbReference>
<dbReference type="InterPro" id="IPR022631">
    <property type="entry name" value="ADOMET_SYNTHASE_CS"/>
</dbReference>
<dbReference type="PROSITE" id="PS00377">
    <property type="entry name" value="ADOMET_SYNTHASE_2"/>
    <property type="match status" value="1"/>
</dbReference>
<dbReference type="Pfam" id="PF00438">
    <property type="entry name" value="S-AdoMet_synt_N"/>
    <property type="match status" value="1"/>
</dbReference>
<evidence type="ECO:0000313" key="17">
    <source>
        <dbReference type="Proteomes" id="UP000029725"/>
    </source>
</evidence>
<dbReference type="InterPro" id="IPR022628">
    <property type="entry name" value="S-AdoMet_synt_N"/>
</dbReference>
<dbReference type="GO" id="GO:0005524">
    <property type="term" value="F:ATP binding"/>
    <property type="evidence" value="ECO:0007669"/>
    <property type="project" value="UniProtKB-KW"/>
</dbReference>
<comment type="caution">
    <text evidence="16">The sequence shown here is derived from an EMBL/GenBank/DDBJ whole genome shotgun (WGS) entry which is preliminary data.</text>
</comment>
<evidence type="ECO:0000256" key="10">
    <source>
        <dbReference type="ARBA" id="ARBA00022958"/>
    </source>
</evidence>
<dbReference type="Proteomes" id="UP000029725">
    <property type="component" value="Unassembled WGS sequence"/>
</dbReference>